<accession>M8D5Q4</accession>
<comment type="cofactor">
    <cofactor evidence="1">
        <name>FMN</name>
        <dbReference type="ChEBI" id="CHEBI:58210"/>
    </cofactor>
</comment>
<dbReference type="SUPFAM" id="SSF50475">
    <property type="entry name" value="FMN-binding split barrel"/>
    <property type="match status" value="1"/>
</dbReference>
<comment type="similarity">
    <text evidence="3">Belongs to the flavoredoxin family.</text>
</comment>
<dbReference type="PATRIC" id="fig|1300222.3.peg.3503"/>
<feature type="domain" description="Flavin reductase like" evidence="4">
    <location>
        <begin position="18"/>
        <end position="192"/>
    </location>
</feature>
<dbReference type="InterPro" id="IPR052174">
    <property type="entry name" value="Flavoredoxin"/>
</dbReference>
<evidence type="ECO:0000259" key="4">
    <source>
        <dbReference type="Pfam" id="PF01613"/>
    </source>
</evidence>
<dbReference type="Pfam" id="PF01613">
    <property type="entry name" value="Flavin_Reduct"/>
    <property type="match status" value="1"/>
</dbReference>
<comment type="caution">
    <text evidence="5">The sequence shown here is derived from an EMBL/GenBank/DDBJ whole genome shotgun (WGS) entry which is preliminary data.</text>
</comment>
<evidence type="ECO:0000256" key="2">
    <source>
        <dbReference type="ARBA" id="ARBA00022630"/>
    </source>
</evidence>
<dbReference type="PANTHER" id="PTHR43567:SF1">
    <property type="entry name" value="FLAVOREDOXIN"/>
    <property type="match status" value="1"/>
</dbReference>
<dbReference type="GO" id="GO:0010181">
    <property type="term" value="F:FMN binding"/>
    <property type="evidence" value="ECO:0007669"/>
    <property type="project" value="InterPro"/>
</dbReference>
<protein>
    <submittedName>
        <fullName evidence="5">Flavoprotein</fullName>
    </submittedName>
</protein>
<dbReference type="InterPro" id="IPR002563">
    <property type="entry name" value="Flavin_Rdtase-like_dom"/>
</dbReference>
<evidence type="ECO:0000313" key="6">
    <source>
        <dbReference type="Proteomes" id="UP000012081"/>
    </source>
</evidence>
<keyword evidence="2" id="KW-0285">Flavoprotein</keyword>
<dbReference type="OrthoDB" id="9794638at2"/>
<dbReference type="AlphaFoldDB" id="M8D5Q4"/>
<dbReference type="InterPro" id="IPR012349">
    <property type="entry name" value="Split_barrel_FMN-bd"/>
</dbReference>
<evidence type="ECO:0000256" key="1">
    <source>
        <dbReference type="ARBA" id="ARBA00001917"/>
    </source>
</evidence>
<dbReference type="EMBL" id="APBN01000007">
    <property type="protein sequence ID" value="EMT51589.1"/>
    <property type="molecule type" value="Genomic_DNA"/>
</dbReference>
<gene>
    <name evidence="5" type="ORF">I532_16733</name>
</gene>
<dbReference type="Proteomes" id="UP000012081">
    <property type="component" value="Unassembled WGS sequence"/>
</dbReference>
<evidence type="ECO:0000313" key="5">
    <source>
        <dbReference type="EMBL" id="EMT51589.1"/>
    </source>
</evidence>
<name>M8D5Q4_9BACL</name>
<dbReference type="STRING" id="1300222.I532_16733"/>
<sequence length="204" mass="22564">MKTNALAHKSIQPKILYYGTPVVLLTTKNEDGSTNISPISSSWALGDCIVMGIGYGGKAVENLRQHPECVLNLPDPSLWKQVELLAPLTGKDPVPSYKEQMGFRYEKDKFAAAGFTPMPSATVEPKRILECPLQIEAKVVNIRTPEHSPDFAIVEVKAVKVHASEDIVLGENYIDPASWSPLIYNFRHYFGLGAQMGKSYRSET</sequence>
<dbReference type="Gene3D" id="2.30.110.10">
    <property type="entry name" value="Electron Transport, Fmn-binding Protein, Chain A"/>
    <property type="match status" value="1"/>
</dbReference>
<reference evidence="5 6" key="1">
    <citation type="submission" date="2013-03" db="EMBL/GenBank/DDBJ databases">
        <title>Assembly of a new bacterial strain Brevibacillus borstelensis AK1.</title>
        <authorList>
            <person name="Rajan I."/>
            <person name="PoliReddy D."/>
            <person name="Sugumar T."/>
            <person name="Rathinam K."/>
            <person name="Alqarawi S."/>
            <person name="Khalil A.B."/>
            <person name="Sivakumar N."/>
        </authorList>
    </citation>
    <scope>NUCLEOTIDE SEQUENCE [LARGE SCALE GENOMIC DNA]</scope>
    <source>
        <strain evidence="5 6">AK1</strain>
    </source>
</reference>
<proteinExistence type="inferred from homology"/>
<dbReference type="GO" id="GO:0016646">
    <property type="term" value="F:oxidoreductase activity, acting on the CH-NH group of donors, NAD or NADP as acceptor"/>
    <property type="evidence" value="ECO:0007669"/>
    <property type="project" value="UniProtKB-ARBA"/>
</dbReference>
<dbReference type="PANTHER" id="PTHR43567">
    <property type="entry name" value="FLAVOREDOXIN-RELATED-RELATED"/>
    <property type="match status" value="1"/>
</dbReference>
<keyword evidence="6" id="KW-1185">Reference proteome</keyword>
<organism evidence="5 6">
    <name type="scientific">Brevibacillus borstelensis AK1</name>
    <dbReference type="NCBI Taxonomy" id="1300222"/>
    <lineage>
        <taxon>Bacteria</taxon>
        <taxon>Bacillati</taxon>
        <taxon>Bacillota</taxon>
        <taxon>Bacilli</taxon>
        <taxon>Bacillales</taxon>
        <taxon>Paenibacillaceae</taxon>
        <taxon>Brevibacillus</taxon>
    </lineage>
</organism>
<evidence type="ECO:0000256" key="3">
    <source>
        <dbReference type="ARBA" id="ARBA00038054"/>
    </source>
</evidence>
<dbReference type="RefSeq" id="WP_003389628.1">
    <property type="nucleotide sequence ID" value="NZ_APBN01000007.1"/>
</dbReference>